<reference evidence="6 7" key="1">
    <citation type="submission" date="2018-11" db="EMBL/GenBank/DDBJ databases">
        <authorList>
            <consortium name="Pathogen Informatics"/>
        </authorList>
    </citation>
    <scope>NUCLEOTIDE SEQUENCE [LARGE SCALE GENOMIC DNA]</scope>
</reference>
<dbReference type="Gene3D" id="2.80.10.50">
    <property type="match status" value="1"/>
</dbReference>
<protein>
    <recommendedName>
        <fullName evidence="5">Ricin B lectin domain-containing protein</fullName>
    </recommendedName>
</protein>
<dbReference type="PROSITE" id="PS50231">
    <property type="entry name" value="RICIN_B_LECTIN"/>
    <property type="match status" value="1"/>
</dbReference>
<gene>
    <name evidence="6" type="ORF">SVUK_LOCUS17844</name>
</gene>
<dbReference type="SUPFAM" id="SSF50370">
    <property type="entry name" value="Ricin B-like lectins"/>
    <property type="match status" value="1"/>
</dbReference>
<proteinExistence type="predicted"/>
<feature type="domain" description="Ricin B lectin" evidence="5">
    <location>
        <begin position="72"/>
        <end position="207"/>
    </location>
</feature>
<dbReference type="GO" id="GO:0006493">
    <property type="term" value="P:protein O-linked glycosylation"/>
    <property type="evidence" value="ECO:0007669"/>
    <property type="project" value="TreeGrafter"/>
</dbReference>
<accession>A0A3P7JHK2</accession>
<evidence type="ECO:0000313" key="7">
    <source>
        <dbReference type="Proteomes" id="UP000270094"/>
    </source>
</evidence>
<evidence type="ECO:0000256" key="4">
    <source>
        <dbReference type="ARBA" id="ARBA00023211"/>
    </source>
</evidence>
<organism evidence="6 7">
    <name type="scientific">Strongylus vulgaris</name>
    <name type="common">Blood worm</name>
    <dbReference type="NCBI Taxonomy" id="40348"/>
    <lineage>
        <taxon>Eukaryota</taxon>
        <taxon>Metazoa</taxon>
        <taxon>Ecdysozoa</taxon>
        <taxon>Nematoda</taxon>
        <taxon>Chromadorea</taxon>
        <taxon>Rhabditida</taxon>
        <taxon>Rhabditina</taxon>
        <taxon>Rhabditomorpha</taxon>
        <taxon>Strongyloidea</taxon>
        <taxon>Strongylidae</taxon>
        <taxon>Strongylus</taxon>
    </lineage>
</organism>
<dbReference type="InterPro" id="IPR000772">
    <property type="entry name" value="Ricin_B_lectin"/>
</dbReference>
<dbReference type="GO" id="GO:0030246">
    <property type="term" value="F:carbohydrate binding"/>
    <property type="evidence" value="ECO:0007669"/>
    <property type="project" value="UniProtKB-KW"/>
</dbReference>
<dbReference type="GO" id="GO:0004653">
    <property type="term" value="F:polypeptide N-acetylgalactosaminyltransferase activity"/>
    <property type="evidence" value="ECO:0007669"/>
    <property type="project" value="TreeGrafter"/>
</dbReference>
<dbReference type="OrthoDB" id="5988548at2759"/>
<dbReference type="Gene3D" id="1.10.8.460">
    <property type="entry name" value="ppGaNTase-T1 linker domain-like"/>
    <property type="match status" value="1"/>
</dbReference>
<keyword evidence="3" id="KW-1015">Disulfide bond</keyword>
<dbReference type="Pfam" id="PF00652">
    <property type="entry name" value="Ricin_B_lectin"/>
    <property type="match status" value="1"/>
</dbReference>
<sequence>MVRVAEVWMDEWKFLFYKLAPQSAKLRNKVDMSERMELRRRLQCKSFRWYLENVFTDHHFPMDGDFFGRIFFPSEITIGYKPYCMVSRPGEPGTKTHRLTMPPCTLGFDHWQFWIYTTDGRLKSDEHMCLSATQIIHTSSEWTVQLKECAGYDIEHWDYNRRLRTFKHRKSGLCLTQRGVEMETQDELSPPTLSDCGRRIEEQVGLYLLLSILL</sequence>
<dbReference type="PANTHER" id="PTHR11675:SF118">
    <property type="entry name" value="POLYPEPTIDE N-ACETYLGALACTOSAMINYLTRANSFERASE 3"/>
    <property type="match status" value="1"/>
</dbReference>
<evidence type="ECO:0000259" key="5">
    <source>
        <dbReference type="SMART" id="SM00458"/>
    </source>
</evidence>
<evidence type="ECO:0000256" key="2">
    <source>
        <dbReference type="ARBA" id="ARBA00022734"/>
    </source>
</evidence>
<dbReference type="InterPro" id="IPR035992">
    <property type="entry name" value="Ricin_B-like_lectins"/>
</dbReference>
<dbReference type="SMART" id="SM00458">
    <property type="entry name" value="RICIN"/>
    <property type="match status" value="1"/>
</dbReference>
<dbReference type="EMBL" id="UYYB01119744">
    <property type="protein sequence ID" value="VDM82846.1"/>
    <property type="molecule type" value="Genomic_DNA"/>
</dbReference>
<dbReference type="PANTHER" id="PTHR11675">
    <property type="entry name" value="N-ACETYLGALACTOSAMINYLTRANSFERASE"/>
    <property type="match status" value="1"/>
</dbReference>
<comment type="cofactor">
    <cofactor evidence="1">
        <name>Mn(2+)</name>
        <dbReference type="ChEBI" id="CHEBI:29035"/>
    </cofactor>
</comment>
<keyword evidence="2" id="KW-0430">Lectin</keyword>
<name>A0A3P7JHK2_STRVU</name>
<keyword evidence="4" id="KW-0464">Manganese</keyword>
<dbReference type="Proteomes" id="UP000270094">
    <property type="component" value="Unassembled WGS sequence"/>
</dbReference>
<evidence type="ECO:0000256" key="3">
    <source>
        <dbReference type="ARBA" id="ARBA00023157"/>
    </source>
</evidence>
<evidence type="ECO:0000256" key="1">
    <source>
        <dbReference type="ARBA" id="ARBA00001936"/>
    </source>
</evidence>
<dbReference type="GO" id="GO:0005794">
    <property type="term" value="C:Golgi apparatus"/>
    <property type="evidence" value="ECO:0007669"/>
    <property type="project" value="TreeGrafter"/>
</dbReference>
<dbReference type="AlphaFoldDB" id="A0A3P7JHK2"/>
<evidence type="ECO:0000313" key="6">
    <source>
        <dbReference type="EMBL" id="VDM82846.1"/>
    </source>
</evidence>
<keyword evidence="7" id="KW-1185">Reference proteome</keyword>